<evidence type="ECO:0000313" key="2">
    <source>
        <dbReference type="EMBL" id="CBI18367.3"/>
    </source>
</evidence>
<keyword evidence="1" id="KW-0812">Transmembrane</keyword>
<protein>
    <submittedName>
        <fullName evidence="2">Uncharacterized protein</fullName>
    </submittedName>
</protein>
<gene>
    <name evidence="2" type="ordered locus">VIT_09s0054g01660</name>
</gene>
<keyword evidence="1" id="KW-1133">Transmembrane helix</keyword>
<accession>D7SRT5</accession>
<keyword evidence="3" id="KW-1185">Reference proteome</keyword>
<dbReference type="HOGENOM" id="CLU_3400236_0_0_1"/>
<dbReference type="EMBL" id="FN594972">
    <property type="protein sequence ID" value="CBI18367.3"/>
    <property type="molecule type" value="Genomic_DNA"/>
</dbReference>
<evidence type="ECO:0000313" key="3">
    <source>
        <dbReference type="Proteomes" id="UP000009183"/>
    </source>
</evidence>
<sequence length="31" mass="3582">MPSSFLLLLFHLVSAAVLFYSLMFFAFSLLR</sequence>
<dbReference type="InParanoid" id="D7SRT5"/>
<keyword evidence="1" id="KW-0472">Membrane</keyword>
<feature type="transmembrane region" description="Helical" evidence="1">
    <location>
        <begin position="6"/>
        <end position="30"/>
    </location>
</feature>
<evidence type="ECO:0000256" key="1">
    <source>
        <dbReference type="SAM" id="Phobius"/>
    </source>
</evidence>
<organism evidence="2 3">
    <name type="scientific">Vitis vinifera</name>
    <name type="common">Grape</name>
    <dbReference type="NCBI Taxonomy" id="29760"/>
    <lineage>
        <taxon>Eukaryota</taxon>
        <taxon>Viridiplantae</taxon>
        <taxon>Streptophyta</taxon>
        <taxon>Embryophyta</taxon>
        <taxon>Tracheophyta</taxon>
        <taxon>Spermatophyta</taxon>
        <taxon>Magnoliopsida</taxon>
        <taxon>eudicotyledons</taxon>
        <taxon>Gunneridae</taxon>
        <taxon>Pentapetalae</taxon>
        <taxon>rosids</taxon>
        <taxon>Vitales</taxon>
        <taxon>Vitaceae</taxon>
        <taxon>Viteae</taxon>
        <taxon>Vitis</taxon>
    </lineage>
</organism>
<dbReference type="AlphaFoldDB" id="D7SRT5"/>
<reference evidence="3" key="1">
    <citation type="journal article" date="2007" name="Nature">
        <title>The grapevine genome sequence suggests ancestral hexaploidization in major angiosperm phyla.</title>
        <authorList>
            <consortium name="The French-Italian Public Consortium for Grapevine Genome Characterization."/>
            <person name="Jaillon O."/>
            <person name="Aury J.-M."/>
            <person name="Noel B."/>
            <person name="Policriti A."/>
            <person name="Clepet C."/>
            <person name="Casagrande A."/>
            <person name="Choisne N."/>
            <person name="Aubourg S."/>
            <person name="Vitulo N."/>
            <person name="Jubin C."/>
            <person name="Vezzi A."/>
            <person name="Legeai F."/>
            <person name="Hugueney P."/>
            <person name="Dasilva C."/>
            <person name="Horner D."/>
            <person name="Mica E."/>
            <person name="Jublot D."/>
            <person name="Poulain J."/>
            <person name="Bruyere C."/>
            <person name="Billault A."/>
            <person name="Segurens B."/>
            <person name="Gouyvenoux M."/>
            <person name="Ugarte E."/>
            <person name="Cattonaro F."/>
            <person name="Anthouard V."/>
            <person name="Vico V."/>
            <person name="Del Fabbro C."/>
            <person name="Alaux M."/>
            <person name="Di Gaspero G."/>
            <person name="Dumas V."/>
            <person name="Felice N."/>
            <person name="Paillard S."/>
            <person name="Juman I."/>
            <person name="Moroldo M."/>
            <person name="Scalabrin S."/>
            <person name="Canaguier A."/>
            <person name="Le Clainche I."/>
            <person name="Malacrida G."/>
            <person name="Durand E."/>
            <person name="Pesole G."/>
            <person name="Laucou V."/>
            <person name="Chatelet P."/>
            <person name="Merdinoglu D."/>
            <person name="Delledonne M."/>
            <person name="Pezzotti M."/>
            <person name="Lecharny A."/>
            <person name="Scarpelli C."/>
            <person name="Artiguenave F."/>
            <person name="Pe M.E."/>
            <person name="Valle G."/>
            <person name="Morgante M."/>
            <person name="Caboche M."/>
            <person name="Adam-Blondon A.-F."/>
            <person name="Weissenbach J."/>
            <person name="Quetier F."/>
            <person name="Wincker P."/>
        </authorList>
    </citation>
    <scope>NUCLEOTIDE SEQUENCE [LARGE SCALE GENOMIC DNA]</scope>
    <source>
        <strain evidence="3">cv. Pinot noir / PN40024</strain>
    </source>
</reference>
<name>D7SRT5_VITVI</name>
<proteinExistence type="predicted"/>
<dbReference type="PaxDb" id="29760-VIT_09s0054g01660.t01"/>
<dbReference type="Proteomes" id="UP000009183">
    <property type="component" value="Chromosome 9"/>
</dbReference>